<accession>A0A4R5B0G3</accession>
<organism evidence="2 3">
    <name type="scientific">Actinomadura darangshiensis</name>
    <dbReference type="NCBI Taxonomy" id="705336"/>
    <lineage>
        <taxon>Bacteria</taxon>
        <taxon>Bacillati</taxon>
        <taxon>Actinomycetota</taxon>
        <taxon>Actinomycetes</taxon>
        <taxon>Streptosporangiales</taxon>
        <taxon>Thermomonosporaceae</taxon>
        <taxon>Actinomadura</taxon>
    </lineage>
</organism>
<evidence type="ECO:0000256" key="1">
    <source>
        <dbReference type="SAM" id="MobiDB-lite"/>
    </source>
</evidence>
<dbReference type="RefSeq" id="WP_132199884.1">
    <property type="nucleotide sequence ID" value="NZ_SMKY01000125.1"/>
</dbReference>
<keyword evidence="3" id="KW-1185">Reference proteome</keyword>
<protein>
    <submittedName>
        <fullName evidence="2">Uncharacterized protein</fullName>
    </submittedName>
</protein>
<reference evidence="2 3" key="1">
    <citation type="submission" date="2019-03" db="EMBL/GenBank/DDBJ databases">
        <title>Draft genome sequences of novel Actinobacteria.</title>
        <authorList>
            <person name="Sahin N."/>
            <person name="Ay H."/>
            <person name="Saygin H."/>
        </authorList>
    </citation>
    <scope>NUCLEOTIDE SEQUENCE [LARGE SCALE GENOMIC DNA]</scope>
    <source>
        <strain evidence="2 3">DSM 45941</strain>
    </source>
</reference>
<dbReference type="Proteomes" id="UP000295578">
    <property type="component" value="Unassembled WGS sequence"/>
</dbReference>
<sequence length="461" mass="49564">MAAGKAEPPPPVKLSGAKKDSRAADSCEPQALRAAATKAEPLTAEVAEKIGDSELAGGRGVSCVKPVLAGATGRSERDAMLAAQKRKAPGTVEASRRAATGLKDPSTTEVVDIPEWCLEHADGQWRGYRTEQCRIGDVLVVYYVYHNGVWQQVGTALALEYSFAYTSDLIDRYAFQLTVRKYWGRGAGNFEGWFSVVAGAYCTNDCKESNGGTGLRPGRFDRGVVNDAESYWESTRSSEPGDIGYSYPSWEWHVDGLGFVPTQARTTTTPLIRCDNAFSTDGNESGDPETFAARQPTVGAGCVFPRATPVMTYSKTGSYPTLAAHIEAAQNSGLPGKYPDGPTLTRLQDPVKKRANGRTACPPSWVRPTGKSCDEYPFRSTKQGASTQEPQGTARTFAPPDLAWCEMDSAWGVPTGVTGPTGWSSCMIPKDDNSQGGAQLSPFYHGNRILDGDPFLVRITS</sequence>
<comment type="caution">
    <text evidence="2">The sequence shown here is derived from an EMBL/GenBank/DDBJ whole genome shotgun (WGS) entry which is preliminary data.</text>
</comment>
<evidence type="ECO:0000313" key="3">
    <source>
        <dbReference type="Proteomes" id="UP000295578"/>
    </source>
</evidence>
<name>A0A4R5B0G3_9ACTN</name>
<dbReference type="OrthoDB" id="2751008at2"/>
<feature type="region of interest" description="Disordered" evidence="1">
    <location>
        <begin position="1"/>
        <end position="29"/>
    </location>
</feature>
<dbReference type="AlphaFoldDB" id="A0A4R5B0G3"/>
<evidence type="ECO:0000313" key="2">
    <source>
        <dbReference type="EMBL" id="TDD78029.1"/>
    </source>
</evidence>
<proteinExistence type="predicted"/>
<dbReference type="EMBL" id="SMKY01000125">
    <property type="protein sequence ID" value="TDD78029.1"/>
    <property type="molecule type" value="Genomic_DNA"/>
</dbReference>
<gene>
    <name evidence="2" type="ORF">E1293_24950</name>
</gene>